<dbReference type="Proteomes" id="UP000521943">
    <property type="component" value="Unassembled WGS sequence"/>
</dbReference>
<comment type="caution">
    <text evidence="1">The sequence shown here is derived from an EMBL/GenBank/DDBJ whole genome shotgun (WGS) entry which is preliminary data.</text>
</comment>
<protein>
    <submittedName>
        <fullName evidence="1">Uncharacterized protein</fullName>
    </submittedName>
</protein>
<reference evidence="1 2" key="1">
    <citation type="submission" date="2020-07" db="EMBL/GenBank/DDBJ databases">
        <title>Comparative genomics of pyrophilous fungi reveals a link between fire events and developmental genes.</title>
        <authorList>
            <consortium name="DOE Joint Genome Institute"/>
            <person name="Steindorff A.S."/>
            <person name="Carver A."/>
            <person name="Calhoun S."/>
            <person name="Stillman K."/>
            <person name="Liu H."/>
            <person name="Lipzen A."/>
            <person name="Pangilinan J."/>
            <person name="Labutti K."/>
            <person name="Bruns T.D."/>
            <person name="Grigoriev I.V."/>
        </authorList>
    </citation>
    <scope>NUCLEOTIDE SEQUENCE [LARGE SCALE GENOMIC DNA]</scope>
    <source>
        <strain evidence="1 2">CBS 144469</strain>
    </source>
</reference>
<proteinExistence type="predicted"/>
<keyword evidence="2" id="KW-1185">Reference proteome</keyword>
<organism evidence="1 2">
    <name type="scientific">Ephemerocybe angulata</name>
    <dbReference type="NCBI Taxonomy" id="980116"/>
    <lineage>
        <taxon>Eukaryota</taxon>
        <taxon>Fungi</taxon>
        <taxon>Dikarya</taxon>
        <taxon>Basidiomycota</taxon>
        <taxon>Agaricomycotina</taxon>
        <taxon>Agaricomycetes</taxon>
        <taxon>Agaricomycetidae</taxon>
        <taxon>Agaricales</taxon>
        <taxon>Agaricineae</taxon>
        <taxon>Psathyrellaceae</taxon>
        <taxon>Ephemerocybe</taxon>
    </lineage>
</organism>
<sequence length="294" mass="33249">MQHPFFNLETKVPRELSSVPRGFAIPLIKEYTHTARVISREMRERCFRLNLPHDSEVDSVVVSLIESGTGLDIADSDTRGVALIAGEVYQDLCGCGIEDMKAGLPEFKLDFLFREEMFSKSTSKVLASLQRLREAKTNTGAGAVGQRMIELQRAVAFAGDLYAVGILELEELNTAGEMIMTFMEGQPDVLQLISILYWRAMTYKGRFPDLGYWLDLESDVEKTRRGFPNTHSGVRRGSGGYKEEELFDELLQRFIDVTKGSPFPDEHLEDARLSRVCTDVLASLCFAYYTYELR</sequence>
<dbReference type="AlphaFoldDB" id="A0A8H6IAU6"/>
<dbReference type="EMBL" id="JACGCI010000011">
    <property type="protein sequence ID" value="KAF6761002.1"/>
    <property type="molecule type" value="Genomic_DNA"/>
</dbReference>
<accession>A0A8H6IAU6</accession>
<evidence type="ECO:0000313" key="2">
    <source>
        <dbReference type="Proteomes" id="UP000521943"/>
    </source>
</evidence>
<gene>
    <name evidence="1" type="ORF">DFP72DRAFT_843254</name>
</gene>
<evidence type="ECO:0000313" key="1">
    <source>
        <dbReference type="EMBL" id="KAF6761002.1"/>
    </source>
</evidence>
<name>A0A8H6IAU6_9AGAR</name>